<sequence>MTFQLPIEDLRDNEWIALQRSENVLRVVVGRQGSNAADGLRYIPFQEVEGGGAALVATAVGELLQELRGGGR</sequence>
<gene>
    <name evidence="1" type="ORF">Pan44_09530</name>
</gene>
<dbReference type="InParanoid" id="A0A517S9Y3"/>
<dbReference type="EMBL" id="CP036271">
    <property type="protein sequence ID" value="QDT52940.1"/>
    <property type="molecule type" value="Genomic_DNA"/>
</dbReference>
<reference evidence="1 2" key="1">
    <citation type="submission" date="2019-02" db="EMBL/GenBank/DDBJ databases">
        <title>Deep-cultivation of Planctomycetes and their phenomic and genomic characterization uncovers novel biology.</title>
        <authorList>
            <person name="Wiegand S."/>
            <person name="Jogler M."/>
            <person name="Boedeker C."/>
            <person name="Pinto D."/>
            <person name="Vollmers J."/>
            <person name="Rivas-Marin E."/>
            <person name="Kohn T."/>
            <person name="Peeters S.H."/>
            <person name="Heuer A."/>
            <person name="Rast P."/>
            <person name="Oberbeckmann S."/>
            <person name="Bunk B."/>
            <person name="Jeske O."/>
            <person name="Meyerdierks A."/>
            <person name="Storesund J.E."/>
            <person name="Kallscheuer N."/>
            <person name="Luecker S."/>
            <person name="Lage O.M."/>
            <person name="Pohl T."/>
            <person name="Merkel B.J."/>
            <person name="Hornburger P."/>
            <person name="Mueller R.-W."/>
            <person name="Bruemmer F."/>
            <person name="Labrenz M."/>
            <person name="Spormann A.M."/>
            <person name="Op den Camp H."/>
            <person name="Overmann J."/>
            <person name="Amann R."/>
            <person name="Jetten M.S.M."/>
            <person name="Mascher T."/>
            <person name="Medema M.H."/>
            <person name="Devos D.P."/>
            <person name="Kaster A.-K."/>
            <person name="Ovreas L."/>
            <person name="Rohde M."/>
            <person name="Galperin M.Y."/>
            <person name="Jogler C."/>
        </authorList>
    </citation>
    <scope>NUCLEOTIDE SEQUENCE [LARGE SCALE GENOMIC DNA]</scope>
    <source>
        <strain evidence="1 2">Pan44</strain>
    </source>
</reference>
<evidence type="ECO:0000313" key="2">
    <source>
        <dbReference type="Proteomes" id="UP000315700"/>
    </source>
</evidence>
<organism evidence="1 2">
    <name type="scientific">Caulifigura coniformis</name>
    <dbReference type="NCBI Taxonomy" id="2527983"/>
    <lineage>
        <taxon>Bacteria</taxon>
        <taxon>Pseudomonadati</taxon>
        <taxon>Planctomycetota</taxon>
        <taxon>Planctomycetia</taxon>
        <taxon>Planctomycetales</taxon>
        <taxon>Planctomycetaceae</taxon>
        <taxon>Caulifigura</taxon>
    </lineage>
</organism>
<proteinExistence type="predicted"/>
<accession>A0A517S9Y3</accession>
<dbReference type="AlphaFoldDB" id="A0A517S9Y3"/>
<dbReference type="RefSeq" id="WP_145027720.1">
    <property type="nucleotide sequence ID" value="NZ_CP036271.1"/>
</dbReference>
<protein>
    <submittedName>
        <fullName evidence="1">Uncharacterized protein</fullName>
    </submittedName>
</protein>
<name>A0A517S9Y3_9PLAN</name>
<evidence type="ECO:0000313" key="1">
    <source>
        <dbReference type="EMBL" id="QDT52940.1"/>
    </source>
</evidence>
<keyword evidence="2" id="KW-1185">Reference proteome</keyword>
<dbReference type="Proteomes" id="UP000315700">
    <property type="component" value="Chromosome"/>
</dbReference>
<dbReference type="KEGG" id="ccos:Pan44_09530"/>